<reference evidence="3 4" key="1">
    <citation type="submission" date="2018-03" db="EMBL/GenBank/DDBJ databases">
        <title>Genome sequencing of Melaminivora sp.</title>
        <authorList>
            <person name="Kim S.-J."/>
            <person name="Heo J."/>
            <person name="Ahn J.-H."/>
            <person name="Kwon S.-W."/>
        </authorList>
    </citation>
    <scope>NUCLEOTIDE SEQUENCE [LARGE SCALE GENOMIC DNA]</scope>
    <source>
        <strain evidence="3 4">SC2-9</strain>
    </source>
</reference>
<name>A0A2R3QBT9_9BURK</name>
<feature type="domain" description="CRISPR type III-associated protein" evidence="2">
    <location>
        <begin position="11"/>
        <end position="185"/>
    </location>
</feature>
<dbReference type="EMBL" id="CP027667">
    <property type="protein sequence ID" value="AVO49246.1"/>
    <property type="molecule type" value="Genomic_DNA"/>
</dbReference>
<organism evidence="3 4">
    <name type="scientific">Melaminivora suipulveris</name>
    <dbReference type="NCBI Taxonomy" id="2109913"/>
    <lineage>
        <taxon>Bacteria</taxon>
        <taxon>Pseudomonadati</taxon>
        <taxon>Pseudomonadota</taxon>
        <taxon>Betaproteobacteria</taxon>
        <taxon>Burkholderiales</taxon>
        <taxon>Comamonadaceae</taxon>
        <taxon>Melaminivora</taxon>
    </lineage>
</organism>
<dbReference type="RefSeq" id="WP_106683679.1">
    <property type="nucleotide sequence ID" value="NZ_CP027667.1"/>
</dbReference>
<evidence type="ECO:0000259" key="2">
    <source>
        <dbReference type="Pfam" id="PF03787"/>
    </source>
</evidence>
<sequence>MNQTFSHQLRFQTPAFLGNASQQAQWRTPPIKALLRQWWRVAVAQQLRYDVDRLRQRESELFGTASDGEGDSRQSLVRIRLGEWQLGQLRDWPGTGTVVHPEVKNRDGRPTPVGSDLYLGFGPLEYNRDSRATAIKGRAAIQAGDGPTLRLAVPAEHAPDLATALWLVDRYGTLGGRSRNGWGSLALLPTSEEAEPPQGQLGAALTQPWRDALQRDWPHAIGSDAQGPLVWQTPAFDDWRKLMQELARLKIALRTQFLFTTGNGAPAPEPRHWLSYPITNHSVRPWGGNARLPNSLRFKVRPAPGNARQIVGAIFHVPCKPPPAFQPDLRAIQGVWQAVHAFLDHPAQKLTRIPA</sequence>
<dbReference type="AlphaFoldDB" id="A0A2R3QBT9"/>
<dbReference type="OrthoDB" id="190500at2"/>
<gene>
    <name evidence="3" type="ORF">C6568_08205</name>
</gene>
<keyword evidence="1" id="KW-0051">Antiviral defense</keyword>
<keyword evidence="4" id="KW-1185">Reference proteome</keyword>
<proteinExistence type="predicted"/>
<accession>A0A2R3QBT9</accession>
<protein>
    <recommendedName>
        <fullName evidence="2">CRISPR type III-associated protein domain-containing protein</fullName>
    </recommendedName>
</protein>
<dbReference type="Pfam" id="PF03787">
    <property type="entry name" value="RAMPs"/>
    <property type="match status" value="1"/>
</dbReference>
<evidence type="ECO:0000256" key="1">
    <source>
        <dbReference type="ARBA" id="ARBA00023118"/>
    </source>
</evidence>
<evidence type="ECO:0000313" key="4">
    <source>
        <dbReference type="Proteomes" id="UP000237925"/>
    </source>
</evidence>
<dbReference type="GO" id="GO:0051607">
    <property type="term" value="P:defense response to virus"/>
    <property type="evidence" value="ECO:0007669"/>
    <property type="project" value="UniProtKB-KW"/>
</dbReference>
<evidence type="ECO:0000313" key="3">
    <source>
        <dbReference type="EMBL" id="AVO49246.1"/>
    </source>
</evidence>
<dbReference type="Proteomes" id="UP000237925">
    <property type="component" value="Chromosome"/>
</dbReference>
<dbReference type="InterPro" id="IPR005537">
    <property type="entry name" value="RAMP_III_fam"/>
</dbReference>
<dbReference type="KEGG" id="mela:C6568_08205"/>